<dbReference type="PATRIC" id="fig|161896.4.peg.395"/>
<evidence type="ECO:0000313" key="2">
    <source>
        <dbReference type="Proteomes" id="UP000033566"/>
    </source>
</evidence>
<dbReference type="NCBIfam" id="TIGR03919">
    <property type="entry name" value="T7SS_EccB"/>
    <property type="match status" value="1"/>
</dbReference>
<dbReference type="AlphaFoldDB" id="A0A0F6TA91"/>
<proteinExistence type="predicted"/>
<dbReference type="KEGG" id="ccj:UL81_02015"/>
<dbReference type="Pfam" id="PF05108">
    <property type="entry name" value="T7SS_ESX1_EccB"/>
    <property type="match status" value="2"/>
</dbReference>
<name>A0A0F6TA91_9CORY</name>
<dbReference type="Gene3D" id="3.30.2390.20">
    <property type="entry name" value="Type VII secretion system EccB, repeat 1 domain"/>
    <property type="match status" value="1"/>
</dbReference>
<sequence>MARALPTTKAQVTGHKFLVRRVEHGLVFGDIRMIHDPLAKRSRALLIGIVAVVLVGLGAGLLAWLQPNPRPGEAPIVRSAQGQLFVLVDDSYHPVSNLSSARIIAGDTAPAAEIGDEHLAQSQLGFPLGIEDAPGFLAPEPGQPDTQWAACFAGTEDNPEGNSTSGISDEVIDEGEVIVLADPPQDLLGDTRGAVVEADDKQWLLSGEGRILLPEATSTQGRVLRRGLGVEEDTPVWPLPVELLNTIEELPQFSFPGEAPDIIDTGQGLWARSSDGVVEVTESQTEMLRGYGAKSTTADPKEVAALSDATANFHLPEQPLDFLSEDEGWLCGDSEGRPTLVAPQGGTVELSGDSVADRFGGLDEGGVGVDTGHGYHVVSATGQRHSVPDPLVLEALGTGIGAEAPWSIVRLLPEGSELARARALAAPSSDG</sequence>
<dbReference type="OrthoDB" id="3847604at2"/>
<dbReference type="HOGENOM" id="CLU_036302_3_1_11"/>
<organism evidence="1 2">
    <name type="scientific">Corynebacterium camporealensis</name>
    <dbReference type="NCBI Taxonomy" id="161896"/>
    <lineage>
        <taxon>Bacteria</taxon>
        <taxon>Bacillati</taxon>
        <taxon>Actinomycetota</taxon>
        <taxon>Actinomycetes</taxon>
        <taxon>Mycobacteriales</taxon>
        <taxon>Corynebacteriaceae</taxon>
        <taxon>Corynebacterium</taxon>
    </lineage>
</organism>
<dbReference type="STRING" id="161896.UL81_02015"/>
<dbReference type="PANTHER" id="PTHR40765:SF2">
    <property type="entry name" value="ESX-2 SECRETION SYSTEM ATPASE ECCB2"/>
    <property type="match status" value="1"/>
</dbReference>
<dbReference type="InterPro" id="IPR007795">
    <property type="entry name" value="T7SS_EccB"/>
</dbReference>
<dbReference type="GO" id="GO:0005576">
    <property type="term" value="C:extracellular region"/>
    <property type="evidence" value="ECO:0007669"/>
    <property type="project" value="TreeGrafter"/>
</dbReference>
<gene>
    <name evidence="1" type="ORF">UL81_02015</name>
</gene>
<protein>
    <submittedName>
        <fullName evidence="1">Type VII secretion protein EccB, Actinobacterial</fullName>
    </submittedName>
</protein>
<accession>A0A0F6TA91</accession>
<dbReference type="Proteomes" id="UP000033566">
    <property type="component" value="Chromosome"/>
</dbReference>
<dbReference type="InterPro" id="IPR044857">
    <property type="entry name" value="T7SS_EccB_R1"/>
</dbReference>
<dbReference type="RefSeq" id="WP_035106594.1">
    <property type="nucleotide sequence ID" value="NZ_CP011311.1"/>
</dbReference>
<keyword evidence="2" id="KW-1185">Reference proteome</keyword>
<reference evidence="1 2" key="1">
    <citation type="journal article" date="2015" name="Genome Announc.">
        <title>Complete Genome Sequence of Corynebacterium camporealensis DSM 44610, Isolated from the Milk of a Manchega Sheep with Subclinical Mastitis.</title>
        <authorList>
            <person name="Ruckert C."/>
            <person name="Albersmeier A."/>
            <person name="Winkler A."/>
            <person name="Tauch A."/>
        </authorList>
    </citation>
    <scope>NUCLEOTIDE SEQUENCE [LARGE SCALE GENOMIC DNA]</scope>
    <source>
        <strain evidence="1 2">DSM 44610</strain>
    </source>
</reference>
<dbReference type="PANTHER" id="PTHR40765">
    <property type="entry name" value="ESX-2 SECRETION SYSTEM ATPASE ECCB2"/>
    <property type="match status" value="1"/>
</dbReference>
<evidence type="ECO:0000313" key="1">
    <source>
        <dbReference type="EMBL" id="AKE38384.1"/>
    </source>
</evidence>
<dbReference type="EMBL" id="CP011311">
    <property type="protein sequence ID" value="AKE38384.1"/>
    <property type="molecule type" value="Genomic_DNA"/>
</dbReference>